<dbReference type="SUPFAM" id="SSF49344">
    <property type="entry name" value="CBD9-like"/>
    <property type="match status" value="1"/>
</dbReference>
<dbReference type="Proteomes" id="UP000317238">
    <property type="component" value="Unassembled WGS sequence"/>
</dbReference>
<evidence type="ECO:0000259" key="1">
    <source>
        <dbReference type="Pfam" id="PF06452"/>
    </source>
</evidence>
<dbReference type="OrthoDB" id="226401at2"/>
<dbReference type="Pfam" id="PF06452">
    <property type="entry name" value="CBM9_1"/>
    <property type="match status" value="1"/>
</dbReference>
<dbReference type="PROSITE" id="PS51257">
    <property type="entry name" value="PROKAR_LIPOPROTEIN"/>
    <property type="match status" value="1"/>
</dbReference>
<gene>
    <name evidence="2" type="ORF">Pan14r_11340</name>
</gene>
<protein>
    <recommendedName>
        <fullName evidence="1">Carbohydrate-binding domain-containing protein</fullName>
    </recommendedName>
</protein>
<sequence length="921" mass="105838">MNRISNGNHQRPTAMNRRPERMHWFALLMLGCVCFPSSGMAQIKYFDLMKKEPEVFDIKLATCNRTLSPPVVDGVLDDAAWRRATRLSDFSNTIQLGSNNNFQETTAWLTHDDDYLYFAFSCQEEQMQRVRTETVRYDDPDILFDDRIEILLDPQHNHKNIIRLAFNANGITYDTTFDRPVQYSVSCIKGDDRWNTEWRVKTQKLDDRWTAEVAIAMDRIYPHPIRPGTTWGFNIVRDRHSRFYHGPRAGGGAKPHGTQQMTAWQPVDGNVKGSFSDRWLEPNGYADLVFDQNDLAVSRLAFHEAYANYNGSVWHKPQFFGDNPLEVTLQNHSGHSMDLLLVSQTTDYRGDSIRIEKDVSLNAKDSRTVTTLIPIRDCERQQFSLSVVDKDANATLYSTSYDTRVPPFVEFDLSAIYSNRTKDREIAFSPVVIPEAIDGCSISFDLYRTNEPAPIATDRKSNLKPYLFETCFEGFDWSSLPSSNYTITCRLRDPTGKTIGEFDHGFTKHRTEPCSNLHASETQYSFGGQEGKATVVSFPAGERFVFWEHSSYVPWWDLENMAVTYEFMECWGFGNQGCSEPMQDKENRYSKVDIIENTPARVVLRWRYALGDPNYQIIFNEWVTEYYYLYPDGSGVRDIQFWANSDVRHEILQPQYVFPTGVIPRQMFEDITCKVFNFDGESVVNRIDAPVLKHPEQAKDWKEEVMRIFLKDRKHPYLIWSKREDIVPNSINKGLVVGDVGRSMGGHWPMQPMNVDVYSVVGTDRPYHSWLGSVHVVPDPKTQPNRWKHLIGVCDQGDEQLITIGTNWLYPPSVHTQCEGISFTGFDAAQKAFVFHQSHEVPELNFRFSGEEETVFHPAVILENCFMEIQSISVNDKALAPEEFKSATITTSGDAGKIIWLDREIPIETTLSIRFTSTTGR</sequence>
<keyword evidence="3" id="KW-1185">Reference proteome</keyword>
<organism evidence="2 3">
    <name type="scientific">Crateriforma conspicua</name>
    <dbReference type="NCBI Taxonomy" id="2527996"/>
    <lineage>
        <taxon>Bacteria</taxon>
        <taxon>Pseudomonadati</taxon>
        <taxon>Planctomycetota</taxon>
        <taxon>Planctomycetia</taxon>
        <taxon>Planctomycetales</taxon>
        <taxon>Planctomycetaceae</taxon>
        <taxon>Crateriforma</taxon>
    </lineage>
</organism>
<dbReference type="InterPro" id="IPR010502">
    <property type="entry name" value="Carb-bd_dom_fam9"/>
</dbReference>
<name>A0A5C5Y2H0_9PLAN</name>
<evidence type="ECO:0000313" key="2">
    <source>
        <dbReference type="EMBL" id="TWT68851.1"/>
    </source>
</evidence>
<comment type="caution">
    <text evidence="2">The sequence shown here is derived from an EMBL/GenBank/DDBJ whole genome shotgun (WGS) entry which is preliminary data.</text>
</comment>
<dbReference type="GO" id="GO:0004553">
    <property type="term" value="F:hydrolase activity, hydrolyzing O-glycosyl compounds"/>
    <property type="evidence" value="ECO:0007669"/>
    <property type="project" value="InterPro"/>
</dbReference>
<dbReference type="Gene3D" id="2.60.40.1190">
    <property type="match status" value="1"/>
</dbReference>
<dbReference type="GO" id="GO:0030246">
    <property type="term" value="F:carbohydrate binding"/>
    <property type="evidence" value="ECO:0007669"/>
    <property type="project" value="InterPro"/>
</dbReference>
<dbReference type="EMBL" id="SJPL01000001">
    <property type="protein sequence ID" value="TWT68851.1"/>
    <property type="molecule type" value="Genomic_DNA"/>
</dbReference>
<feature type="domain" description="Carbohydrate-binding" evidence="1">
    <location>
        <begin position="72"/>
        <end position="235"/>
    </location>
</feature>
<reference evidence="2 3" key="1">
    <citation type="submission" date="2019-02" db="EMBL/GenBank/DDBJ databases">
        <title>Deep-cultivation of Planctomycetes and their phenomic and genomic characterization uncovers novel biology.</title>
        <authorList>
            <person name="Wiegand S."/>
            <person name="Jogler M."/>
            <person name="Boedeker C."/>
            <person name="Pinto D."/>
            <person name="Vollmers J."/>
            <person name="Rivas-Marin E."/>
            <person name="Kohn T."/>
            <person name="Peeters S.H."/>
            <person name="Heuer A."/>
            <person name="Rast P."/>
            <person name="Oberbeckmann S."/>
            <person name="Bunk B."/>
            <person name="Jeske O."/>
            <person name="Meyerdierks A."/>
            <person name="Storesund J.E."/>
            <person name="Kallscheuer N."/>
            <person name="Luecker S."/>
            <person name="Lage O.M."/>
            <person name="Pohl T."/>
            <person name="Merkel B.J."/>
            <person name="Hornburger P."/>
            <person name="Mueller R.-W."/>
            <person name="Bruemmer F."/>
            <person name="Labrenz M."/>
            <person name="Spormann A.M."/>
            <person name="Op Den Camp H."/>
            <person name="Overmann J."/>
            <person name="Amann R."/>
            <person name="Jetten M.S.M."/>
            <person name="Mascher T."/>
            <person name="Medema M.H."/>
            <person name="Devos D.P."/>
            <person name="Kaster A.-K."/>
            <person name="Ovreas L."/>
            <person name="Rohde M."/>
            <person name="Galperin M.Y."/>
            <person name="Jogler C."/>
        </authorList>
    </citation>
    <scope>NUCLEOTIDE SEQUENCE [LARGE SCALE GENOMIC DNA]</scope>
    <source>
        <strain evidence="2 3">Pan14r</strain>
    </source>
</reference>
<proteinExistence type="predicted"/>
<dbReference type="GO" id="GO:0016052">
    <property type="term" value="P:carbohydrate catabolic process"/>
    <property type="evidence" value="ECO:0007669"/>
    <property type="project" value="InterPro"/>
</dbReference>
<evidence type="ECO:0000313" key="3">
    <source>
        <dbReference type="Proteomes" id="UP000317238"/>
    </source>
</evidence>
<dbReference type="AlphaFoldDB" id="A0A5C5Y2H0"/>
<accession>A0A5C5Y2H0</accession>